<dbReference type="STRING" id="58117.SAMN05421833_12255"/>
<organism evidence="1 2">
    <name type="scientific">Microbispora rosea</name>
    <dbReference type="NCBI Taxonomy" id="58117"/>
    <lineage>
        <taxon>Bacteria</taxon>
        <taxon>Bacillati</taxon>
        <taxon>Actinomycetota</taxon>
        <taxon>Actinomycetes</taxon>
        <taxon>Streptosporangiales</taxon>
        <taxon>Streptosporangiaceae</taxon>
        <taxon>Microbispora</taxon>
    </lineage>
</organism>
<dbReference type="EMBL" id="FTNI01000022">
    <property type="protein sequence ID" value="SIS00067.1"/>
    <property type="molecule type" value="Genomic_DNA"/>
</dbReference>
<name>A0A1N7FIE7_9ACTN</name>
<dbReference type="OrthoDB" id="3470032at2"/>
<evidence type="ECO:0000313" key="1">
    <source>
        <dbReference type="EMBL" id="SIS00067.1"/>
    </source>
</evidence>
<sequence>MPLISRSDCEVDVHDGTFFIVDMSSSWDPFEPSDRRGLGLSAEDDLVSLTLEAWDDEPGDQRDAWADVVIGVFRSETGEVCATGLYTDVQDGFLLLGEPERLWNVRVYTRADDEADPRERFLVQFWPWEPST</sequence>
<dbReference type="RefSeq" id="WP_143734544.1">
    <property type="nucleotide sequence ID" value="NZ_FTNI01000022.1"/>
</dbReference>
<proteinExistence type="predicted"/>
<dbReference type="Proteomes" id="UP000186096">
    <property type="component" value="Unassembled WGS sequence"/>
</dbReference>
<keyword evidence="2" id="KW-1185">Reference proteome</keyword>
<reference evidence="2" key="1">
    <citation type="submission" date="2017-01" db="EMBL/GenBank/DDBJ databases">
        <authorList>
            <person name="Varghese N."/>
            <person name="Submissions S."/>
        </authorList>
    </citation>
    <scope>NUCLEOTIDE SEQUENCE [LARGE SCALE GENOMIC DNA]</scope>
    <source>
        <strain evidence="2">ATCC 12950</strain>
    </source>
</reference>
<accession>A0A1N7FIE7</accession>
<protein>
    <submittedName>
        <fullName evidence="1">Uncharacterized protein</fullName>
    </submittedName>
</protein>
<evidence type="ECO:0000313" key="2">
    <source>
        <dbReference type="Proteomes" id="UP000186096"/>
    </source>
</evidence>
<gene>
    <name evidence="1" type="ORF">SAMN05421833_12255</name>
</gene>
<dbReference type="AlphaFoldDB" id="A0A1N7FIE7"/>